<keyword evidence="2" id="KW-1185">Reference proteome</keyword>
<sequence length="420" mass="46706">MRCPHEIVITCDSSAANWSAASWDPRSGSLLSTYKHASVLGHHSLQLLNDSYIIASNATKPILHLWPMNSQTPVSNLRLSTPGKVTALACTPRGSYIAAAISEKIYLWQSCNGQLINSFARHYQSITCLIFNKDGSCLASGAEDGLIFVWSLSQLANQKEISPLSSFSHHSLPVKDLLFGKVGGFGRLYSVSLDRSARIYDVYSGLLLLTLVFDVPLLSVCTDILENELFVGSSTGVVMKCNLRDPPRGMEHHVSLNENKKVPIFKGHESGVTCLSVSVDCVTLLTGSNDGMVHLWDIPSCQIVLTLKHKAPIVSAFFVTAYSNFTTDNLKPSLQVRPLQRVSNTEGRDIFLETCQKGQDESWILDCDLSSNCEQKLNKEHSEDEKKKFEKAEIEIKRLMKINQELYRYSMKNILRSDTD</sequence>
<gene>
    <name evidence="1" type="ORF">QAD02_014569</name>
</gene>
<organism evidence="1 2">
    <name type="scientific">Eretmocerus hayati</name>
    <dbReference type="NCBI Taxonomy" id="131215"/>
    <lineage>
        <taxon>Eukaryota</taxon>
        <taxon>Metazoa</taxon>
        <taxon>Ecdysozoa</taxon>
        <taxon>Arthropoda</taxon>
        <taxon>Hexapoda</taxon>
        <taxon>Insecta</taxon>
        <taxon>Pterygota</taxon>
        <taxon>Neoptera</taxon>
        <taxon>Endopterygota</taxon>
        <taxon>Hymenoptera</taxon>
        <taxon>Apocrita</taxon>
        <taxon>Proctotrupomorpha</taxon>
        <taxon>Chalcidoidea</taxon>
        <taxon>Aphelinidae</taxon>
        <taxon>Aphelininae</taxon>
        <taxon>Eretmocerus</taxon>
    </lineage>
</organism>
<evidence type="ECO:0000313" key="1">
    <source>
        <dbReference type="EMBL" id="KAJ8678782.1"/>
    </source>
</evidence>
<protein>
    <submittedName>
        <fullName evidence="1">Uncharacterized protein</fullName>
    </submittedName>
</protein>
<reference evidence="1" key="1">
    <citation type="submission" date="2023-04" db="EMBL/GenBank/DDBJ databases">
        <title>A chromosome-level genome assembly of the parasitoid wasp Eretmocerus hayati.</title>
        <authorList>
            <person name="Zhong Y."/>
            <person name="Liu S."/>
            <person name="Liu Y."/>
        </authorList>
    </citation>
    <scope>NUCLEOTIDE SEQUENCE</scope>
    <source>
        <strain evidence="1">ZJU_SS_LIU_2023</strain>
    </source>
</reference>
<dbReference type="EMBL" id="CM056742">
    <property type="protein sequence ID" value="KAJ8678782.1"/>
    <property type="molecule type" value="Genomic_DNA"/>
</dbReference>
<accession>A0ACC2P5W5</accession>
<comment type="caution">
    <text evidence="1">The sequence shown here is derived from an EMBL/GenBank/DDBJ whole genome shotgun (WGS) entry which is preliminary data.</text>
</comment>
<name>A0ACC2P5W5_9HYME</name>
<proteinExistence type="predicted"/>
<dbReference type="Proteomes" id="UP001239111">
    <property type="component" value="Chromosome 2"/>
</dbReference>
<evidence type="ECO:0000313" key="2">
    <source>
        <dbReference type="Proteomes" id="UP001239111"/>
    </source>
</evidence>